<feature type="transmembrane region" description="Helical" evidence="7">
    <location>
        <begin position="484"/>
        <end position="506"/>
    </location>
</feature>
<evidence type="ECO:0000256" key="6">
    <source>
        <dbReference type="SAM" id="MobiDB-lite"/>
    </source>
</evidence>
<comment type="caution">
    <text evidence="9">The sequence shown here is derived from an EMBL/GenBank/DDBJ whole genome shotgun (WGS) entry which is preliminary data.</text>
</comment>
<dbReference type="PANTHER" id="PTHR23506">
    <property type="entry name" value="GH10249P"/>
    <property type="match status" value="1"/>
</dbReference>
<keyword evidence="3 7" id="KW-0812">Transmembrane</keyword>
<evidence type="ECO:0000313" key="9">
    <source>
        <dbReference type="EMBL" id="KAG8441090.1"/>
    </source>
</evidence>
<dbReference type="GO" id="GO:0015842">
    <property type="term" value="P:aminergic neurotransmitter loading into synaptic vesicle"/>
    <property type="evidence" value="ECO:0007669"/>
    <property type="project" value="TreeGrafter"/>
</dbReference>
<dbReference type="InterPro" id="IPR020846">
    <property type="entry name" value="MFS_dom"/>
</dbReference>
<dbReference type="InterPro" id="IPR011701">
    <property type="entry name" value="MFS"/>
</dbReference>
<keyword evidence="2" id="KW-0813">Transport</keyword>
<dbReference type="GO" id="GO:0005335">
    <property type="term" value="F:serotonin:sodium:chloride symporter activity"/>
    <property type="evidence" value="ECO:0007669"/>
    <property type="project" value="TreeGrafter"/>
</dbReference>
<dbReference type="AlphaFoldDB" id="A0A8T2JCQ7"/>
<dbReference type="InterPro" id="IPR036259">
    <property type="entry name" value="MFS_trans_sf"/>
</dbReference>
<dbReference type="Proteomes" id="UP000812440">
    <property type="component" value="Chromosome 3"/>
</dbReference>
<evidence type="ECO:0000256" key="7">
    <source>
        <dbReference type="SAM" id="Phobius"/>
    </source>
</evidence>
<comment type="subcellular location">
    <subcellularLocation>
        <location evidence="1">Membrane</location>
        <topology evidence="1">Multi-pass membrane protein</topology>
    </subcellularLocation>
</comment>
<feature type="compositionally biased region" description="Polar residues" evidence="6">
    <location>
        <begin position="548"/>
        <end position="559"/>
    </location>
</feature>
<keyword evidence="4 7" id="KW-1133">Transmembrane helix</keyword>
<dbReference type="PROSITE" id="PS50850">
    <property type="entry name" value="MFS"/>
    <property type="match status" value="1"/>
</dbReference>
<evidence type="ECO:0000256" key="3">
    <source>
        <dbReference type="ARBA" id="ARBA00022692"/>
    </source>
</evidence>
<feature type="compositionally biased region" description="Basic and acidic residues" evidence="6">
    <location>
        <begin position="560"/>
        <end position="573"/>
    </location>
</feature>
<sequence>MTSRARRRRALQTASALLAFPYNDCLVRLWLQFPYCAITDCVWCFQTLSPATCLGRSAPGPPIDVEGDKPFHNTMLGCSLCQWLKDKRGSPSIVLVVVSGAFLVDCMLFTVVGPIVPAFLYESEFKNRNTSVKFHQSSNSSSDATYDSISNISLFNKSSEVPYQGQIGNRTHPTPPQRNCYTENNYFNDQNTRVGLLLAMKAILQLITNPIVGKIADKVGYDTPLFCGFVVMFISTLMFAFAESYLLLIIARGIQGIGSSFTVVSGMGMVAQVFPDDVERGKAMGISMGSNAFGIVVGPPFGSLMYDYVGKSSPFLVIAAIAALDGALQICFLKPLKFSPVSIPPTPYRKLLVDPYIMIAAVALFLANLTYGMLDTTLPIRMMEHMCAPSYQLGLAFLPCMITFFFSLITLSRITQKLGRWVFIILGTFIEGISTMLMPLAQDIYGLIGPSALLGIGFGFMEITIMPTMALLVDLRHTPNYSGVYAIADIALSLGYAVGPLCGGALARAIGFPWISVIFGIILIVYSPLFILLRNPPGKEENKPILPQDNQTLPTNTSNVKDKLPDTGKEETH</sequence>
<gene>
    <name evidence="9" type="ORF">GDO86_006729</name>
</gene>
<feature type="transmembrane region" description="Helical" evidence="7">
    <location>
        <begin position="447"/>
        <end position="472"/>
    </location>
</feature>
<name>A0A8T2JCQ7_9PIPI</name>
<evidence type="ECO:0000256" key="4">
    <source>
        <dbReference type="ARBA" id="ARBA00022989"/>
    </source>
</evidence>
<dbReference type="GO" id="GO:0043195">
    <property type="term" value="C:terminal bouton"/>
    <property type="evidence" value="ECO:0007669"/>
    <property type="project" value="TreeGrafter"/>
</dbReference>
<dbReference type="Gene3D" id="1.20.1720.10">
    <property type="entry name" value="Multidrug resistance protein D"/>
    <property type="match status" value="1"/>
</dbReference>
<keyword evidence="5 7" id="KW-0472">Membrane</keyword>
<reference evidence="9" key="1">
    <citation type="thesis" date="2020" institute="ProQuest LLC" country="789 East Eisenhower Parkway, Ann Arbor, MI, USA">
        <title>Comparative Genomics and Chromosome Evolution.</title>
        <authorList>
            <person name="Mudd A.B."/>
        </authorList>
    </citation>
    <scope>NUCLEOTIDE SEQUENCE</scope>
    <source>
        <strain evidence="9">Female2</strain>
        <tissue evidence="9">Blood</tissue>
    </source>
</reference>
<evidence type="ECO:0000256" key="2">
    <source>
        <dbReference type="ARBA" id="ARBA00022448"/>
    </source>
</evidence>
<dbReference type="Pfam" id="PF07690">
    <property type="entry name" value="MFS_1"/>
    <property type="match status" value="1"/>
</dbReference>
<evidence type="ECO:0000256" key="1">
    <source>
        <dbReference type="ARBA" id="ARBA00004141"/>
    </source>
</evidence>
<dbReference type="PANTHER" id="PTHR23506:SF31">
    <property type="entry name" value="CHROMAFFIN GRANULE AMINE TRANSPORTER"/>
    <property type="match status" value="1"/>
</dbReference>
<feature type="transmembrane region" description="Helical" evidence="7">
    <location>
        <begin position="254"/>
        <end position="274"/>
    </location>
</feature>
<organism evidence="9 10">
    <name type="scientific">Hymenochirus boettgeri</name>
    <name type="common">Congo dwarf clawed frog</name>
    <dbReference type="NCBI Taxonomy" id="247094"/>
    <lineage>
        <taxon>Eukaryota</taxon>
        <taxon>Metazoa</taxon>
        <taxon>Chordata</taxon>
        <taxon>Craniata</taxon>
        <taxon>Vertebrata</taxon>
        <taxon>Euteleostomi</taxon>
        <taxon>Amphibia</taxon>
        <taxon>Batrachia</taxon>
        <taxon>Anura</taxon>
        <taxon>Pipoidea</taxon>
        <taxon>Pipidae</taxon>
        <taxon>Pipinae</taxon>
        <taxon>Hymenochirus</taxon>
    </lineage>
</organism>
<feature type="transmembrane region" description="Helical" evidence="7">
    <location>
        <begin position="312"/>
        <end position="333"/>
    </location>
</feature>
<evidence type="ECO:0000256" key="5">
    <source>
        <dbReference type="ARBA" id="ARBA00023136"/>
    </source>
</evidence>
<feature type="domain" description="Major facilitator superfamily (MFS) profile" evidence="8">
    <location>
        <begin position="94"/>
        <end position="539"/>
    </location>
</feature>
<dbReference type="Gene3D" id="1.20.1250.20">
    <property type="entry name" value="MFS general substrate transporter like domains"/>
    <property type="match status" value="1"/>
</dbReference>
<keyword evidence="10" id="KW-1185">Reference proteome</keyword>
<dbReference type="GO" id="GO:0030672">
    <property type="term" value="C:synaptic vesicle membrane"/>
    <property type="evidence" value="ECO:0007669"/>
    <property type="project" value="TreeGrafter"/>
</dbReference>
<feature type="transmembrane region" description="Helical" evidence="7">
    <location>
        <begin position="225"/>
        <end position="248"/>
    </location>
</feature>
<feature type="transmembrane region" description="Helical" evidence="7">
    <location>
        <begin position="391"/>
        <end position="409"/>
    </location>
</feature>
<dbReference type="OrthoDB" id="9893369at2759"/>
<evidence type="ECO:0000313" key="10">
    <source>
        <dbReference type="Proteomes" id="UP000812440"/>
    </source>
</evidence>
<feature type="region of interest" description="Disordered" evidence="6">
    <location>
        <begin position="541"/>
        <end position="573"/>
    </location>
</feature>
<evidence type="ECO:0000259" key="8">
    <source>
        <dbReference type="PROSITE" id="PS50850"/>
    </source>
</evidence>
<accession>A0A8T2JCQ7</accession>
<proteinExistence type="predicted"/>
<dbReference type="InterPro" id="IPR050930">
    <property type="entry name" value="MFS_Vesicular_Transporter"/>
</dbReference>
<dbReference type="SUPFAM" id="SSF103473">
    <property type="entry name" value="MFS general substrate transporter"/>
    <property type="match status" value="1"/>
</dbReference>
<feature type="transmembrane region" description="Helical" evidence="7">
    <location>
        <begin position="512"/>
        <end position="533"/>
    </location>
</feature>
<feature type="transmembrane region" description="Helical" evidence="7">
    <location>
        <begin position="93"/>
        <end position="120"/>
    </location>
</feature>
<dbReference type="CDD" id="cd17384">
    <property type="entry name" value="MFS_SLC18A1_2_VAT1_2"/>
    <property type="match status" value="1"/>
</dbReference>
<feature type="transmembrane region" description="Helical" evidence="7">
    <location>
        <begin position="421"/>
        <end position="441"/>
    </location>
</feature>
<feature type="transmembrane region" description="Helical" evidence="7">
    <location>
        <begin position="286"/>
        <end position="306"/>
    </location>
</feature>
<feature type="transmembrane region" description="Helical" evidence="7">
    <location>
        <begin position="353"/>
        <end position="371"/>
    </location>
</feature>
<dbReference type="EMBL" id="JAACNH010000006">
    <property type="protein sequence ID" value="KAG8441090.1"/>
    <property type="molecule type" value="Genomic_DNA"/>
</dbReference>
<protein>
    <recommendedName>
        <fullName evidence="8">Major facilitator superfamily (MFS) profile domain-containing protein</fullName>
    </recommendedName>
</protein>